<gene>
    <name evidence="2" type="ORF">C2845_PM03G31850</name>
</gene>
<keyword evidence="3" id="KW-1185">Reference proteome</keyword>
<dbReference type="EMBL" id="PQIB02000002">
    <property type="protein sequence ID" value="RLN35144.1"/>
    <property type="molecule type" value="Genomic_DNA"/>
</dbReference>
<reference evidence="3" key="1">
    <citation type="journal article" date="2019" name="Nat. Commun.">
        <title>The genome of broomcorn millet.</title>
        <authorList>
            <person name="Zou C."/>
            <person name="Miki D."/>
            <person name="Li D."/>
            <person name="Tang Q."/>
            <person name="Xiao L."/>
            <person name="Rajput S."/>
            <person name="Deng P."/>
            <person name="Jia W."/>
            <person name="Huang R."/>
            <person name="Zhang M."/>
            <person name="Sun Y."/>
            <person name="Hu J."/>
            <person name="Fu X."/>
            <person name="Schnable P.S."/>
            <person name="Li F."/>
            <person name="Zhang H."/>
            <person name="Feng B."/>
            <person name="Zhu X."/>
            <person name="Liu R."/>
            <person name="Schnable J.C."/>
            <person name="Zhu J.-K."/>
            <person name="Zhang H."/>
        </authorList>
    </citation>
    <scope>NUCLEOTIDE SEQUENCE [LARGE SCALE GENOMIC DNA]</scope>
</reference>
<evidence type="ECO:0000313" key="3">
    <source>
        <dbReference type="Proteomes" id="UP000275267"/>
    </source>
</evidence>
<evidence type="ECO:0000256" key="1">
    <source>
        <dbReference type="SAM" id="MobiDB-lite"/>
    </source>
</evidence>
<accession>A0A3L6TA59</accession>
<evidence type="ECO:0000313" key="2">
    <source>
        <dbReference type="EMBL" id="RLN35144.1"/>
    </source>
</evidence>
<name>A0A3L6TA59_PANMI</name>
<organism evidence="2 3">
    <name type="scientific">Panicum miliaceum</name>
    <name type="common">Proso millet</name>
    <name type="synonym">Broomcorn millet</name>
    <dbReference type="NCBI Taxonomy" id="4540"/>
    <lineage>
        <taxon>Eukaryota</taxon>
        <taxon>Viridiplantae</taxon>
        <taxon>Streptophyta</taxon>
        <taxon>Embryophyta</taxon>
        <taxon>Tracheophyta</taxon>
        <taxon>Spermatophyta</taxon>
        <taxon>Magnoliopsida</taxon>
        <taxon>Liliopsida</taxon>
        <taxon>Poales</taxon>
        <taxon>Poaceae</taxon>
        <taxon>PACMAD clade</taxon>
        <taxon>Panicoideae</taxon>
        <taxon>Panicodae</taxon>
        <taxon>Paniceae</taxon>
        <taxon>Panicinae</taxon>
        <taxon>Panicum</taxon>
        <taxon>Panicum sect. Panicum</taxon>
    </lineage>
</organism>
<feature type="region of interest" description="Disordered" evidence="1">
    <location>
        <begin position="24"/>
        <end position="67"/>
    </location>
</feature>
<dbReference type="AlphaFoldDB" id="A0A3L6TA59"/>
<protein>
    <submittedName>
        <fullName evidence="2">Uncharacterized protein</fullName>
    </submittedName>
</protein>
<proteinExistence type="predicted"/>
<comment type="caution">
    <text evidence="2">The sequence shown here is derived from an EMBL/GenBank/DDBJ whole genome shotgun (WGS) entry which is preliminary data.</text>
</comment>
<feature type="compositionally biased region" description="Basic and acidic residues" evidence="1">
    <location>
        <begin position="37"/>
        <end position="67"/>
    </location>
</feature>
<dbReference type="Proteomes" id="UP000275267">
    <property type="component" value="Unassembled WGS sequence"/>
</dbReference>
<sequence length="67" mass="7202">MEAGEGANGGTARSMAAWWRPTLGRLGRATCGGGEQGGRRLSAEERGLKKERRKGEDRRKRGKGEGC</sequence>